<proteinExistence type="predicted"/>
<evidence type="ECO:0000313" key="2">
    <source>
        <dbReference type="Proteomes" id="UP000814128"/>
    </source>
</evidence>
<dbReference type="EMBL" id="MU273471">
    <property type="protein sequence ID" value="KAI0036467.1"/>
    <property type="molecule type" value="Genomic_DNA"/>
</dbReference>
<protein>
    <submittedName>
        <fullName evidence="1">Uncharacterized protein</fullName>
    </submittedName>
</protein>
<accession>A0ACB8QXU4</accession>
<dbReference type="Proteomes" id="UP000814128">
    <property type="component" value="Unassembled WGS sequence"/>
</dbReference>
<organism evidence="1 2">
    <name type="scientific">Vararia minispora EC-137</name>
    <dbReference type="NCBI Taxonomy" id="1314806"/>
    <lineage>
        <taxon>Eukaryota</taxon>
        <taxon>Fungi</taxon>
        <taxon>Dikarya</taxon>
        <taxon>Basidiomycota</taxon>
        <taxon>Agaricomycotina</taxon>
        <taxon>Agaricomycetes</taxon>
        <taxon>Russulales</taxon>
        <taxon>Lachnocladiaceae</taxon>
        <taxon>Vararia</taxon>
    </lineage>
</organism>
<evidence type="ECO:0000313" key="1">
    <source>
        <dbReference type="EMBL" id="KAI0036467.1"/>
    </source>
</evidence>
<reference evidence="1" key="2">
    <citation type="journal article" date="2022" name="New Phytol.">
        <title>Evolutionary transition to the ectomycorrhizal habit in the genomes of a hyperdiverse lineage of mushroom-forming fungi.</title>
        <authorList>
            <person name="Looney B."/>
            <person name="Miyauchi S."/>
            <person name="Morin E."/>
            <person name="Drula E."/>
            <person name="Courty P.E."/>
            <person name="Kohler A."/>
            <person name="Kuo A."/>
            <person name="LaButti K."/>
            <person name="Pangilinan J."/>
            <person name="Lipzen A."/>
            <person name="Riley R."/>
            <person name="Andreopoulos W."/>
            <person name="He G."/>
            <person name="Johnson J."/>
            <person name="Nolan M."/>
            <person name="Tritt A."/>
            <person name="Barry K.W."/>
            <person name="Grigoriev I.V."/>
            <person name="Nagy L.G."/>
            <person name="Hibbett D."/>
            <person name="Henrissat B."/>
            <person name="Matheny P.B."/>
            <person name="Labbe J."/>
            <person name="Martin F.M."/>
        </authorList>
    </citation>
    <scope>NUCLEOTIDE SEQUENCE</scope>
    <source>
        <strain evidence="1">EC-137</strain>
    </source>
</reference>
<gene>
    <name evidence="1" type="ORF">K488DRAFT_82085</name>
</gene>
<comment type="caution">
    <text evidence="1">The sequence shown here is derived from an EMBL/GenBank/DDBJ whole genome shotgun (WGS) entry which is preliminary data.</text>
</comment>
<name>A0ACB8QXU4_9AGAM</name>
<reference evidence="1" key="1">
    <citation type="submission" date="2021-02" db="EMBL/GenBank/DDBJ databases">
        <authorList>
            <consortium name="DOE Joint Genome Institute"/>
            <person name="Ahrendt S."/>
            <person name="Looney B.P."/>
            <person name="Miyauchi S."/>
            <person name="Morin E."/>
            <person name="Drula E."/>
            <person name="Courty P.E."/>
            <person name="Chicoki N."/>
            <person name="Fauchery L."/>
            <person name="Kohler A."/>
            <person name="Kuo A."/>
            <person name="Labutti K."/>
            <person name="Pangilinan J."/>
            <person name="Lipzen A."/>
            <person name="Riley R."/>
            <person name="Andreopoulos W."/>
            <person name="He G."/>
            <person name="Johnson J."/>
            <person name="Barry K.W."/>
            <person name="Grigoriev I.V."/>
            <person name="Nagy L."/>
            <person name="Hibbett D."/>
            <person name="Henrissat B."/>
            <person name="Matheny P.B."/>
            <person name="Labbe J."/>
            <person name="Martin F."/>
        </authorList>
    </citation>
    <scope>NUCLEOTIDE SEQUENCE</scope>
    <source>
        <strain evidence="1">EC-137</strain>
    </source>
</reference>
<sequence length="136" mass="14875">MSSPGPVPRYVYKILPGAPPEPMPKNIALSDLDRADGFIHLSAGWRVPLTANMYFADARELGLLRLDADVARGEGARLAWADPGCVHMFAREVGQWARVGTGVVVDARTFVREEGRSWEEVLGAETRAGGWLRDAD</sequence>
<keyword evidence="2" id="KW-1185">Reference proteome</keyword>